<evidence type="ECO:0000256" key="1">
    <source>
        <dbReference type="SAM" id="Phobius"/>
    </source>
</evidence>
<evidence type="ECO:0000313" key="3">
    <source>
        <dbReference type="Proteomes" id="UP000245790"/>
    </source>
</evidence>
<gene>
    <name evidence="2" type="ORF">C8D97_102239</name>
</gene>
<feature type="transmembrane region" description="Helical" evidence="1">
    <location>
        <begin position="6"/>
        <end position="24"/>
    </location>
</feature>
<comment type="caution">
    <text evidence="2">The sequence shown here is derived from an EMBL/GenBank/DDBJ whole genome shotgun (WGS) entry which is preliminary data.</text>
</comment>
<reference evidence="2 3" key="1">
    <citation type="submission" date="2018-05" db="EMBL/GenBank/DDBJ databases">
        <title>Genomic Encyclopedia of Type Strains, Phase IV (KMG-IV): sequencing the most valuable type-strain genomes for metagenomic binning, comparative biology and taxonomic classification.</title>
        <authorList>
            <person name="Goeker M."/>
        </authorList>
    </citation>
    <scope>NUCLEOTIDE SEQUENCE [LARGE SCALE GENOMIC DNA]</scope>
    <source>
        <strain evidence="2 3">DSM 25350</strain>
    </source>
</reference>
<evidence type="ECO:0000313" key="2">
    <source>
        <dbReference type="EMBL" id="PWK53849.1"/>
    </source>
</evidence>
<dbReference type="AlphaFoldDB" id="A0A316FZ48"/>
<keyword evidence="1" id="KW-1133">Transmembrane helix</keyword>
<keyword evidence="1" id="KW-0472">Membrane</keyword>
<dbReference type="EMBL" id="QGGU01000002">
    <property type="protein sequence ID" value="PWK53849.1"/>
    <property type="molecule type" value="Genomic_DNA"/>
</dbReference>
<protein>
    <submittedName>
        <fullName evidence="2">Uncharacterized protein</fullName>
    </submittedName>
</protein>
<name>A0A316FZ48_9GAMM</name>
<keyword evidence="3" id="KW-1185">Reference proteome</keyword>
<sequence>MGVSRLVVLQQHVFNLLALLFGLFMKKNKELEVAFIGFLLAFLGFLLVAIEVRDLGRVIMGAGMIVGFIGIGLGWRKIFNGK</sequence>
<dbReference type="Proteomes" id="UP000245790">
    <property type="component" value="Unassembled WGS sequence"/>
</dbReference>
<feature type="transmembrane region" description="Helical" evidence="1">
    <location>
        <begin position="56"/>
        <end position="75"/>
    </location>
</feature>
<keyword evidence="1" id="KW-0812">Transmembrane</keyword>
<accession>A0A316FZ48</accession>
<organism evidence="2 3">
    <name type="scientific">Pleionea mediterranea</name>
    <dbReference type="NCBI Taxonomy" id="523701"/>
    <lineage>
        <taxon>Bacteria</taxon>
        <taxon>Pseudomonadati</taxon>
        <taxon>Pseudomonadota</taxon>
        <taxon>Gammaproteobacteria</taxon>
        <taxon>Oceanospirillales</taxon>
        <taxon>Pleioneaceae</taxon>
        <taxon>Pleionea</taxon>
    </lineage>
</organism>
<proteinExistence type="predicted"/>
<feature type="transmembrane region" description="Helical" evidence="1">
    <location>
        <begin position="31"/>
        <end position="50"/>
    </location>
</feature>